<evidence type="ECO:0000256" key="3">
    <source>
        <dbReference type="ARBA" id="ARBA00022840"/>
    </source>
</evidence>
<name>A0ABR2J1W3_9EUKA</name>
<protein>
    <recommendedName>
        <fullName evidence="1">non-specific serine/threonine protein kinase</fullName>
        <ecNumber evidence="1">2.7.11.1</ecNumber>
    </recommendedName>
</protein>
<evidence type="ECO:0000256" key="2">
    <source>
        <dbReference type="ARBA" id="ARBA00022741"/>
    </source>
</evidence>
<keyword evidence="3 4" id="KW-0067">ATP-binding</keyword>
<keyword evidence="5" id="KW-0723">Serine/threonine-protein kinase</keyword>
<organism evidence="8 9">
    <name type="scientific">Tritrichomonas musculus</name>
    <dbReference type="NCBI Taxonomy" id="1915356"/>
    <lineage>
        <taxon>Eukaryota</taxon>
        <taxon>Metamonada</taxon>
        <taxon>Parabasalia</taxon>
        <taxon>Tritrichomonadida</taxon>
        <taxon>Tritrichomonadidae</taxon>
        <taxon>Tritrichomonas</taxon>
    </lineage>
</organism>
<dbReference type="Proteomes" id="UP001470230">
    <property type="component" value="Unassembled WGS sequence"/>
</dbReference>
<dbReference type="PROSITE" id="PS00108">
    <property type="entry name" value="PROTEIN_KINASE_ST"/>
    <property type="match status" value="1"/>
</dbReference>
<keyword evidence="5" id="KW-0808">Transferase</keyword>
<evidence type="ECO:0000259" key="7">
    <source>
        <dbReference type="PROSITE" id="PS50011"/>
    </source>
</evidence>
<evidence type="ECO:0000256" key="4">
    <source>
        <dbReference type="PROSITE-ProRule" id="PRU10141"/>
    </source>
</evidence>
<keyword evidence="5" id="KW-0418">Kinase</keyword>
<reference evidence="8 9" key="1">
    <citation type="submission" date="2024-04" db="EMBL/GenBank/DDBJ databases">
        <title>Tritrichomonas musculus Genome.</title>
        <authorList>
            <person name="Alves-Ferreira E."/>
            <person name="Grigg M."/>
            <person name="Lorenzi H."/>
            <person name="Galac M."/>
        </authorList>
    </citation>
    <scope>NUCLEOTIDE SEQUENCE [LARGE SCALE GENOMIC DNA]</scope>
    <source>
        <strain evidence="8 9">EAF2021</strain>
    </source>
</reference>
<evidence type="ECO:0000313" key="9">
    <source>
        <dbReference type="Proteomes" id="UP001470230"/>
    </source>
</evidence>
<feature type="region of interest" description="Disordered" evidence="6">
    <location>
        <begin position="316"/>
        <end position="364"/>
    </location>
</feature>
<evidence type="ECO:0000313" key="8">
    <source>
        <dbReference type="EMBL" id="KAK8871888.1"/>
    </source>
</evidence>
<dbReference type="PANTHER" id="PTHR11909">
    <property type="entry name" value="CASEIN KINASE-RELATED"/>
    <property type="match status" value="1"/>
</dbReference>
<dbReference type="PROSITE" id="PS50011">
    <property type="entry name" value="PROTEIN_KINASE_DOM"/>
    <property type="match status" value="1"/>
</dbReference>
<dbReference type="SUPFAM" id="SSF56112">
    <property type="entry name" value="Protein kinase-like (PK-like)"/>
    <property type="match status" value="1"/>
</dbReference>
<feature type="compositionally biased region" description="Basic residues" evidence="6">
    <location>
        <begin position="343"/>
        <end position="356"/>
    </location>
</feature>
<dbReference type="SMART" id="SM00220">
    <property type="entry name" value="S_TKc"/>
    <property type="match status" value="1"/>
</dbReference>
<keyword evidence="9" id="KW-1185">Reference proteome</keyword>
<evidence type="ECO:0000256" key="1">
    <source>
        <dbReference type="ARBA" id="ARBA00012513"/>
    </source>
</evidence>
<proteinExistence type="inferred from homology"/>
<evidence type="ECO:0000256" key="5">
    <source>
        <dbReference type="RuleBase" id="RU000304"/>
    </source>
</evidence>
<dbReference type="Pfam" id="PF00069">
    <property type="entry name" value="Pkinase"/>
    <property type="match status" value="1"/>
</dbReference>
<sequence>MSDRQVVPTGKSIHGYEVIGLVGVGGFGGIYRVQDNHSKKVYALKTENAQSKRQLLQYEIQILKEIKGHYFPKYIESGTSEKYNINYLIMSYFGASIGDIHSYHDYNFDINIAYNVSLKMLECIKAFHKFGFVHRDIKPGNFLIQQNPKYPIVLIDFNLSARHIDPNTNKPYPCKNEHMFLGTIIFASIDVLSSQSCGRKDDLIAWFYTFLYLACGSLPWAEEKDKLKSISMKKSFKVSDLNYEFPSQFQKIYDYLKKLEYKDKPDYKHIENLFESGMKEDKVSPDTFNWSNFIAKHSNMTKYEEKMSKMTLKAINDKNKDNNQRDKQQMNLKNNLKEEKASKNKKGHNKKHSKKGKKDDCSIA</sequence>
<dbReference type="PROSITE" id="PS00107">
    <property type="entry name" value="PROTEIN_KINASE_ATP"/>
    <property type="match status" value="1"/>
</dbReference>
<feature type="binding site" evidence="4">
    <location>
        <position position="45"/>
    </location>
    <ligand>
        <name>ATP</name>
        <dbReference type="ChEBI" id="CHEBI:30616"/>
    </ligand>
</feature>
<feature type="compositionally biased region" description="Basic and acidic residues" evidence="6">
    <location>
        <begin position="316"/>
        <end position="328"/>
    </location>
</feature>
<feature type="domain" description="Protein kinase" evidence="7">
    <location>
        <begin position="16"/>
        <end position="274"/>
    </location>
</feature>
<keyword evidence="2 4" id="KW-0547">Nucleotide-binding</keyword>
<evidence type="ECO:0000256" key="6">
    <source>
        <dbReference type="SAM" id="MobiDB-lite"/>
    </source>
</evidence>
<comment type="caution">
    <text evidence="8">The sequence shown here is derived from an EMBL/GenBank/DDBJ whole genome shotgun (WGS) entry which is preliminary data.</text>
</comment>
<accession>A0ABR2J1W3</accession>
<dbReference type="InterPro" id="IPR000719">
    <property type="entry name" value="Prot_kinase_dom"/>
</dbReference>
<dbReference type="Gene3D" id="1.10.510.10">
    <property type="entry name" value="Transferase(Phosphotransferase) domain 1"/>
    <property type="match status" value="1"/>
</dbReference>
<dbReference type="EMBL" id="JAPFFF010000013">
    <property type="protein sequence ID" value="KAK8871888.1"/>
    <property type="molecule type" value="Genomic_DNA"/>
</dbReference>
<dbReference type="EC" id="2.7.11.1" evidence="1"/>
<dbReference type="InterPro" id="IPR050235">
    <property type="entry name" value="CK1_Ser-Thr_kinase"/>
</dbReference>
<dbReference type="InterPro" id="IPR008271">
    <property type="entry name" value="Ser/Thr_kinase_AS"/>
</dbReference>
<comment type="similarity">
    <text evidence="5">Belongs to the protein kinase superfamily.</text>
</comment>
<dbReference type="InterPro" id="IPR017441">
    <property type="entry name" value="Protein_kinase_ATP_BS"/>
</dbReference>
<dbReference type="InterPro" id="IPR011009">
    <property type="entry name" value="Kinase-like_dom_sf"/>
</dbReference>
<gene>
    <name evidence="8" type="ORF">M9Y10_007634</name>
</gene>